<feature type="domain" description="Ig-like" evidence="6">
    <location>
        <begin position="8"/>
        <end position="111"/>
    </location>
</feature>
<dbReference type="SMART" id="SM00409">
    <property type="entry name" value="IG"/>
    <property type="match status" value="1"/>
</dbReference>
<sequence>LCLCRGRDSVKQSTELISANEGDAAVLHCKYSTVDQSLYLLWYKQQRHTGLEFKDRFSAYLDSNSSLVPLTIQNLHISDSAVYHCALMSTVMTTHAPLIQKYQMEVSESVTCSHYLYIRFNRAPQYLLYRGAKSYSSYKSTPADTRLEATTTDTSTELIISGLKLTDSALYYCALRVDPVIQSP</sequence>
<keyword evidence="8" id="KW-1185">Reference proteome</keyword>
<dbReference type="InterPro" id="IPR007110">
    <property type="entry name" value="Ig-like_dom"/>
</dbReference>
<dbReference type="PANTHER" id="PTHR19367:SF18">
    <property type="entry name" value="T CELL RECEPTOR ALPHA VARIABLE 16"/>
    <property type="match status" value="1"/>
</dbReference>
<evidence type="ECO:0000256" key="3">
    <source>
        <dbReference type="ARBA" id="ARBA00023170"/>
    </source>
</evidence>
<dbReference type="PROSITE" id="PS50835">
    <property type="entry name" value="IG_LIKE"/>
    <property type="match status" value="1"/>
</dbReference>
<reference evidence="7 8" key="1">
    <citation type="submission" date="2020-10" db="EMBL/GenBank/DDBJ databases">
        <title>Pygocentrus nattereri (red-bellied piranha) genome, fPygNat1, primary haplotype.</title>
        <authorList>
            <person name="Myers G."/>
            <person name="Meyer A."/>
            <person name="Karagic N."/>
            <person name="Pippel M."/>
            <person name="Winkler S."/>
            <person name="Tracey A."/>
            <person name="Wood J."/>
            <person name="Formenti G."/>
            <person name="Howe K."/>
            <person name="Fedrigo O."/>
            <person name="Jarvis E.D."/>
        </authorList>
    </citation>
    <scope>NUCLEOTIDE SEQUENCE [LARGE SCALE GENOMIC DNA]</scope>
</reference>
<accession>A0AAR2KKZ0</accession>
<dbReference type="SMART" id="SM00406">
    <property type="entry name" value="IGv"/>
    <property type="match status" value="1"/>
</dbReference>
<reference evidence="7" key="2">
    <citation type="submission" date="2025-08" db="UniProtKB">
        <authorList>
            <consortium name="Ensembl"/>
        </authorList>
    </citation>
    <scope>IDENTIFICATION</scope>
</reference>
<keyword evidence="3" id="KW-0675">Receptor</keyword>
<evidence type="ECO:0000256" key="5">
    <source>
        <dbReference type="ARBA" id="ARBA00043266"/>
    </source>
</evidence>
<protein>
    <recommendedName>
        <fullName evidence="6">Ig-like domain-containing protein</fullName>
    </recommendedName>
</protein>
<dbReference type="GeneTree" id="ENSGT01030000234557"/>
<dbReference type="SUPFAM" id="SSF48726">
    <property type="entry name" value="Immunoglobulin"/>
    <property type="match status" value="2"/>
</dbReference>
<keyword evidence="2" id="KW-1064">Adaptive immunity</keyword>
<keyword evidence="1" id="KW-0732">Signal</keyword>
<keyword evidence="4" id="KW-0393">Immunoglobulin domain</keyword>
<evidence type="ECO:0000313" key="7">
    <source>
        <dbReference type="Ensembl" id="ENSPNAP00000063134.1"/>
    </source>
</evidence>
<dbReference type="AlphaFoldDB" id="A0AAR2KKZ0"/>
<keyword evidence="5" id="KW-1279">T cell receptor</keyword>
<dbReference type="Pfam" id="PF07686">
    <property type="entry name" value="V-set"/>
    <property type="match status" value="1"/>
</dbReference>
<organism evidence="7 8">
    <name type="scientific">Pygocentrus nattereri</name>
    <name type="common">Red-bellied piranha</name>
    <dbReference type="NCBI Taxonomy" id="42514"/>
    <lineage>
        <taxon>Eukaryota</taxon>
        <taxon>Metazoa</taxon>
        <taxon>Chordata</taxon>
        <taxon>Craniata</taxon>
        <taxon>Vertebrata</taxon>
        <taxon>Euteleostomi</taxon>
        <taxon>Actinopterygii</taxon>
        <taxon>Neopterygii</taxon>
        <taxon>Teleostei</taxon>
        <taxon>Ostariophysi</taxon>
        <taxon>Characiformes</taxon>
        <taxon>Characoidei</taxon>
        <taxon>Pygocentrus</taxon>
    </lineage>
</organism>
<evidence type="ECO:0000259" key="6">
    <source>
        <dbReference type="PROSITE" id="PS50835"/>
    </source>
</evidence>
<dbReference type="InterPro" id="IPR051287">
    <property type="entry name" value="TCR_variable_region"/>
</dbReference>
<proteinExistence type="predicted"/>
<dbReference type="InterPro" id="IPR003599">
    <property type="entry name" value="Ig_sub"/>
</dbReference>
<dbReference type="Gene3D" id="2.60.40.10">
    <property type="entry name" value="Immunoglobulins"/>
    <property type="match status" value="2"/>
</dbReference>
<dbReference type="Proteomes" id="UP001501920">
    <property type="component" value="Chromosome 2"/>
</dbReference>
<keyword evidence="5" id="KW-0391">Immunity</keyword>
<evidence type="ECO:0000256" key="2">
    <source>
        <dbReference type="ARBA" id="ARBA00023130"/>
    </source>
</evidence>
<reference evidence="7" key="3">
    <citation type="submission" date="2025-09" db="UniProtKB">
        <authorList>
            <consortium name="Ensembl"/>
        </authorList>
    </citation>
    <scope>IDENTIFICATION</scope>
</reference>
<evidence type="ECO:0000313" key="8">
    <source>
        <dbReference type="Proteomes" id="UP001501920"/>
    </source>
</evidence>
<dbReference type="GO" id="GO:0042101">
    <property type="term" value="C:T cell receptor complex"/>
    <property type="evidence" value="ECO:0007669"/>
    <property type="project" value="UniProtKB-KW"/>
</dbReference>
<dbReference type="PANTHER" id="PTHR19367">
    <property type="entry name" value="T-CELL RECEPTOR ALPHA CHAIN V REGION"/>
    <property type="match status" value="1"/>
</dbReference>
<dbReference type="Ensembl" id="ENSPNAT00000041453.1">
    <property type="protein sequence ID" value="ENSPNAP00000063134.1"/>
    <property type="gene ID" value="ENSPNAG00000037097.1"/>
</dbReference>
<dbReference type="InterPro" id="IPR013106">
    <property type="entry name" value="Ig_V-set"/>
</dbReference>
<dbReference type="InterPro" id="IPR013783">
    <property type="entry name" value="Ig-like_fold"/>
</dbReference>
<dbReference type="InterPro" id="IPR036179">
    <property type="entry name" value="Ig-like_dom_sf"/>
</dbReference>
<dbReference type="GO" id="GO:0002250">
    <property type="term" value="P:adaptive immune response"/>
    <property type="evidence" value="ECO:0007669"/>
    <property type="project" value="UniProtKB-KW"/>
</dbReference>
<name>A0AAR2KKZ0_PYGNA</name>
<evidence type="ECO:0000256" key="1">
    <source>
        <dbReference type="ARBA" id="ARBA00022729"/>
    </source>
</evidence>
<evidence type="ECO:0000256" key="4">
    <source>
        <dbReference type="ARBA" id="ARBA00023319"/>
    </source>
</evidence>